<gene>
    <name evidence="6" type="ORF">CGC58_03665</name>
</gene>
<name>A0A250FY31_9FLAO</name>
<dbReference type="GO" id="GO:0016020">
    <property type="term" value="C:membrane"/>
    <property type="evidence" value="ECO:0007669"/>
    <property type="project" value="UniProtKB-SubCell"/>
</dbReference>
<feature type="transmembrane region" description="Helical" evidence="5">
    <location>
        <begin position="136"/>
        <end position="156"/>
    </location>
</feature>
<dbReference type="InterPro" id="IPR003689">
    <property type="entry name" value="ZIP"/>
</dbReference>
<sequence length="239" mass="27174">MMNYILPFLSIVFGFATVLIFKPKNQRNIKLLLAFSGAFLLAMTVFTLIPEVFHSLEHIHDEHCNHNHSSGKEIGVWIVVGILLQIVLEFFSRGAEHGHMHHPHSELKNAFPWSLFISLSIHSILEGFPLHHHHNMVYGIFIHHLPIAMVLTIFFLDSGIGFKKTFIFLILFALMTPFGTLLAEFIPQLGNYHIQISAIVIGIFLHISSVILFETSENHKFNHIKLGTIILGFVAAYFT</sequence>
<feature type="transmembrane region" description="Helical" evidence="5">
    <location>
        <begin position="6"/>
        <end position="21"/>
    </location>
</feature>
<dbReference type="GO" id="GO:0046873">
    <property type="term" value="F:metal ion transmembrane transporter activity"/>
    <property type="evidence" value="ECO:0007669"/>
    <property type="project" value="InterPro"/>
</dbReference>
<evidence type="ECO:0000256" key="3">
    <source>
        <dbReference type="ARBA" id="ARBA00022989"/>
    </source>
</evidence>
<evidence type="ECO:0000256" key="5">
    <source>
        <dbReference type="SAM" id="Phobius"/>
    </source>
</evidence>
<comment type="subcellular location">
    <subcellularLocation>
        <location evidence="1">Membrane</location>
        <topology evidence="1">Multi-pass membrane protein</topology>
    </subcellularLocation>
</comment>
<reference evidence="7" key="1">
    <citation type="submission" date="2017-06" db="EMBL/GenBank/DDBJ databases">
        <title>Capnocytophaga spp. assemblies.</title>
        <authorList>
            <person name="Gulvik C.A."/>
        </authorList>
    </citation>
    <scope>NUCLEOTIDE SEQUENCE [LARGE SCALE GENOMIC DNA]</scope>
    <source>
        <strain evidence="7">H2177</strain>
    </source>
</reference>
<protein>
    <submittedName>
        <fullName evidence="6">ZIP family metal transporter</fullName>
    </submittedName>
</protein>
<organism evidence="6 7">
    <name type="scientific">Capnocytophaga stomatis</name>
    <dbReference type="NCBI Taxonomy" id="1848904"/>
    <lineage>
        <taxon>Bacteria</taxon>
        <taxon>Pseudomonadati</taxon>
        <taxon>Bacteroidota</taxon>
        <taxon>Flavobacteriia</taxon>
        <taxon>Flavobacteriales</taxon>
        <taxon>Flavobacteriaceae</taxon>
        <taxon>Capnocytophaga</taxon>
    </lineage>
</organism>
<evidence type="ECO:0000256" key="1">
    <source>
        <dbReference type="ARBA" id="ARBA00004141"/>
    </source>
</evidence>
<keyword evidence="3 5" id="KW-1133">Transmembrane helix</keyword>
<keyword evidence="2 5" id="KW-0812">Transmembrane</keyword>
<feature type="transmembrane region" description="Helical" evidence="5">
    <location>
        <begin position="111"/>
        <end position="130"/>
    </location>
</feature>
<feature type="transmembrane region" description="Helical" evidence="5">
    <location>
        <begin position="168"/>
        <end position="186"/>
    </location>
</feature>
<proteinExistence type="predicted"/>
<evidence type="ECO:0000256" key="4">
    <source>
        <dbReference type="ARBA" id="ARBA00023136"/>
    </source>
</evidence>
<dbReference type="Pfam" id="PF02535">
    <property type="entry name" value="Zip"/>
    <property type="match status" value="1"/>
</dbReference>
<dbReference type="AlphaFoldDB" id="A0A250FY31"/>
<dbReference type="Proteomes" id="UP000217348">
    <property type="component" value="Chromosome"/>
</dbReference>
<dbReference type="OrthoDB" id="654481at2"/>
<feature type="transmembrane region" description="Helical" evidence="5">
    <location>
        <begin position="220"/>
        <end position="238"/>
    </location>
</feature>
<evidence type="ECO:0000313" key="6">
    <source>
        <dbReference type="EMBL" id="ATA88896.1"/>
    </source>
</evidence>
<accession>A0A250FY31</accession>
<evidence type="ECO:0000256" key="2">
    <source>
        <dbReference type="ARBA" id="ARBA00022692"/>
    </source>
</evidence>
<feature type="transmembrane region" description="Helical" evidence="5">
    <location>
        <begin position="192"/>
        <end position="213"/>
    </location>
</feature>
<feature type="transmembrane region" description="Helical" evidence="5">
    <location>
        <begin position="74"/>
        <end position="91"/>
    </location>
</feature>
<dbReference type="EMBL" id="CP022387">
    <property type="protein sequence ID" value="ATA88896.1"/>
    <property type="molecule type" value="Genomic_DNA"/>
</dbReference>
<dbReference type="KEGG" id="csto:CGC58_03665"/>
<feature type="transmembrane region" description="Helical" evidence="5">
    <location>
        <begin position="33"/>
        <end position="54"/>
    </location>
</feature>
<evidence type="ECO:0000313" key="7">
    <source>
        <dbReference type="Proteomes" id="UP000217348"/>
    </source>
</evidence>
<keyword evidence="4 5" id="KW-0472">Membrane</keyword>